<evidence type="ECO:0000313" key="2">
    <source>
        <dbReference type="EMBL" id="GAT44652.1"/>
    </source>
</evidence>
<feature type="compositionally biased region" description="Basic and acidic residues" evidence="1">
    <location>
        <begin position="173"/>
        <end position="186"/>
    </location>
</feature>
<accession>A0ABQ0L0X5</accession>
<evidence type="ECO:0000256" key="1">
    <source>
        <dbReference type="SAM" id="MobiDB-lite"/>
    </source>
</evidence>
<feature type="compositionally biased region" description="Basic residues" evidence="1">
    <location>
        <begin position="68"/>
        <end position="85"/>
    </location>
</feature>
<protein>
    <submittedName>
        <fullName evidence="2">Uncharacterized protein</fullName>
    </submittedName>
</protein>
<feature type="compositionally biased region" description="Polar residues" evidence="1">
    <location>
        <begin position="125"/>
        <end position="141"/>
    </location>
</feature>
<sequence length="366" mass="40565">MSPAHQNRRINFLAIKSDVEVTREKNLARNRAWGAQINAVLGNGSTWVGTAEPQKKRRSRTSSGTSGTKRKRLSSPRRTAAKRARTNNGSTSSNSDSDERSSTSDSNDDSSDDDAPADKQEPRVTRSNARVTRSNAESGSNEAAPDTSVVNVDVTMEPAADDVQQDVPKGKGKAVDKAQRGKEKRLAASKDVLDKEENPAKWADDARLQLVAPELGEQWGEVLKKWYEREEDRGFVVKPRPGVTTDHCTFKASVKKPQKAAPRPECIGEWARWYRSAAFKHNIREAAVFGAALAAWWYDVNPSWRRREGGVLAKEPGDYSVLDVPGPNGFLAVLIGLRWWAAETKGKPSAEWERMVGDIEWCLQQL</sequence>
<dbReference type="Proteomes" id="UP000815677">
    <property type="component" value="Unassembled WGS sequence"/>
</dbReference>
<evidence type="ECO:0000313" key="3">
    <source>
        <dbReference type="Proteomes" id="UP000815677"/>
    </source>
</evidence>
<reference evidence="2" key="1">
    <citation type="submission" date="2014-09" db="EMBL/GenBank/DDBJ databases">
        <title>Genome sequence of the luminous mushroom Mycena chlorophos for searching fungal bioluminescence genes.</title>
        <authorList>
            <person name="Tanaka Y."/>
            <person name="Kasuga D."/>
            <person name="Oba Y."/>
            <person name="Hase S."/>
            <person name="Sato K."/>
            <person name="Oba Y."/>
            <person name="Sakakibara Y."/>
        </authorList>
    </citation>
    <scope>NUCLEOTIDE SEQUENCE</scope>
</reference>
<feature type="region of interest" description="Disordered" evidence="1">
    <location>
        <begin position="33"/>
        <end position="186"/>
    </location>
</feature>
<proteinExistence type="predicted"/>
<organism evidence="2 3">
    <name type="scientific">Mycena chlorophos</name>
    <name type="common">Agaric fungus</name>
    <name type="synonym">Agaricus chlorophos</name>
    <dbReference type="NCBI Taxonomy" id="658473"/>
    <lineage>
        <taxon>Eukaryota</taxon>
        <taxon>Fungi</taxon>
        <taxon>Dikarya</taxon>
        <taxon>Basidiomycota</taxon>
        <taxon>Agaricomycotina</taxon>
        <taxon>Agaricomycetes</taxon>
        <taxon>Agaricomycetidae</taxon>
        <taxon>Agaricales</taxon>
        <taxon>Marasmiineae</taxon>
        <taxon>Mycenaceae</taxon>
        <taxon>Mycena</taxon>
    </lineage>
</organism>
<keyword evidence="3" id="KW-1185">Reference proteome</keyword>
<feature type="compositionally biased region" description="Acidic residues" evidence="1">
    <location>
        <begin position="106"/>
        <end position="115"/>
    </location>
</feature>
<name>A0ABQ0L0X5_MYCCL</name>
<dbReference type="EMBL" id="DF839941">
    <property type="protein sequence ID" value="GAT44652.1"/>
    <property type="molecule type" value="Genomic_DNA"/>
</dbReference>
<gene>
    <name evidence="2" type="ORF">MCHLO_02267</name>
</gene>
<feature type="compositionally biased region" description="Low complexity" evidence="1">
    <location>
        <begin position="86"/>
        <end position="95"/>
    </location>
</feature>